<proteinExistence type="inferred from homology"/>
<keyword evidence="3 12" id="KW-1133">Transmembrane helix</keyword>
<feature type="transmembrane region" description="Helical" evidence="12">
    <location>
        <begin position="221"/>
        <end position="237"/>
    </location>
</feature>
<comment type="subcellular location">
    <subcellularLocation>
        <location evidence="1">Membrane</location>
        <topology evidence="1">Multi-pass membrane protein</topology>
    </subcellularLocation>
</comment>
<feature type="transmembrane region" description="Helical" evidence="12">
    <location>
        <begin position="97"/>
        <end position="118"/>
    </location>
</feature>
<evidence type="ECO:0000256" key="1">
    <source>
        <dbReference type="ARBA" id="ARBA00004141"/>
    </source>
</evidence>
<evidence type="ECO:0000256" key="12">
    <source>
        <dbReference type="SAM" id="Phobius"/>
    </source>
</evidence>
<keyword evidence="5 12" id="KW-0472">Membrane</keyword>
<dbReference type="InterPro" id="IPR000276">
    <property type="entry name" value="GPCR_Rhodpsn"/>
</dbReference>
<dbReference type="PRINTS" id="PR00237">
    <property type="entry name" value="GPCRRHODOPSN"/>
</dbReference>
<dbReference type="Proteomes" id="UP000319767">
    <property type="component" value="Segment"/>
</dbReference>
<accession>A0A1V0QGS7</accession>
<dbReference type="PANTHER" id="PTHR24225:SF74">
    <property type="entry name" value="CHEMOKINE-LIKE RECEPTOR 1"/>
    <property type="match status" value="1"/>
</dbReference>
<evidence type="ECO:0000256" key="10">
    <source>
        <dbReference type="ARBA" id="ARBA00025736"/>
    </source>
</evidence>
<evidence type="ECO:0000256" key="4">
    <source>
        <dbReference type="ARBA" id="ARBA00023040"/>
    </source>
</evidence>
<dbReference type="SUPFAM" id="SSF81321">
    <property type="entry name" value="Family A G protein-coupled receptor-like"/>
    <property type="match status" value="1"/>
</dbReference>
<comment type="similarity">
    <text evidence="10">Belongs to the chemokine-like receptor (CMKLR) family.</text>
</comment>
<dbReference type="PROSITE" id="PS00237">
    <property type="entry name" value="G_PROTEIN_RECEP_F1_1"/>
    <property type="match status" value="1"/>
</dbReference>
<feature type="transmembrane region" description="Helical" evidence="12">
    <location>
        <begin position="187"/>
        <end position="209"/>
    </location>
</feature>
<feature type="transmembrane region" description="Helical" evidence="12">
    <location>
        <begin position="55"/>
        <end position="77"/>
    </location>
</feature>
<reference evidence="14" key="1">
    <citation type="journal article" date="2017" name="BMC Genomics">
        <title>Genomic characterization of two novel pathogenic avipoxviruses isolated from pacific shearwaters (Ardenna spp.).</title>
        <authorList>
            <person name="Sarker S."/>
            <person name="Das S."/>
            <person name="Lavers J.L."/>
            <person name="Hutton I."/>
            <person name="Helbig K."/>
            <person name="Imbery J."/>
            <person name="Upton C."/>
            <person name="Raidal S.R."/>
        </authorList>
    </citation>
    <scope>NUCLEOTIDE SEQUENCE [LARGE SCALE GENOMIC DNA]</scope>
    <source>
        <strain evidence="14">SWPV-2</strain>
    </source>
</reference>
<evidence type="ECO:0000256" key="6">
    <source>
        <dbReference type="ARBA" id="ARBA00023157"/>
    </source>
</evidence>
<keyword evidence="4 11" id="KW-0297">G-protein coupled receptor</keyword>
<comment type="similarity">
    <text evidence="11">Belongs to the G-protein coupled receptor 1 family.</text>
</comment>
<dbReference type="PANTHER" id="PTHR24225">
    <property type="entry name" value="CHEMOTACTIC RECEPTOR"/>
    <property type="match status" value="1"/>
</dbReference>
<name>A0A1V0QGS7_CNPV</name>
<organism evidence="14">
    <name type="scientific">Shearwaterpox virus</name>
    <dbReference type="NCBI Taxonomy" id="1974596"/>
    <lineage>
        <taxon>Viruses</taxon>
        <taxon>Varidnaviria</taxon>
        <taxon>Bamfordvirae</taxon>
        <taxon>Nucleocytoviricota</taxon>
        <taxon>Pokkesviricetes</taxon>
        <taxon>Chitovirales</taxon>
        <taxon>Poxviridae</taxon>
        <taxon>Chordopoxvirinae</taxon>
        <taxon>Avipoxvirus</taxon>
        <taxon>Avipoxvirus canarypox</taxon>
        <taxon>Canarypox virus</taxon>
    </lineage>
</organism>
<dbReference type="GO" id="GO:0007204">
    <property type="term" value="P:positive regulation of cytosolic calcium ion concentration"/>
    <property type="evidence" value="ECO:0007669"/>
    <property type="project" value="TreeGrafter"/>
</dbReference>
<dbReference type="InterPro" id="IPR017452">
    <property type="entry name" value="GPCR_Rhodpsn_7TM"/>
</dbReference>
<gene>
    <name evidence="14" type="primary">SWPV2-301</name>
</gene>
<feature type="transmembrane region" description="Helical" evidence="12">
    <location>
        <begin position="257"/>
        <end position="281"/>
    </location>
</feature>
<evidence type="ECO:0000256" key="9">
    <source>
        <dbReference type="ARBA" id="ARBA00023224"/>
    </source>
</evidence>
<evidence type="ECO:0000256" key="11">
    <source>
        <dbReference type="RuleBase" id="RU000688"/>
    </source>
</evidence>
<protein>
    <submittedName>
        <fullName evidence="14">SWPV2-ORF301</fullName>
    </submittedName>
</protein>
<keyword evidence="9 11" id="KW-0807">Transducer</keyword>
<keyword evidence="2 11" id="KW-0812">Transmembrane</keyword>
<evidence type="ECO:0000256" key="3">
    <source>
        <dbReference type="ARBA" id="ARBA00022989"/>
    </source>
</evidence>
<evidence type="ECO:0000259" key="13">
    <source>
        <dbReference type="PROSITE" id="PS50262"/>
    </source>
</evidence>
<dbReference type="InterPro" id="IPR000826">
    <property type="entry name" value="Formyl_rcpt-rel"/>
</dbReference>
<evidence type="ECO:0000256" key="7">
    <source>
        <dbReference type="ARBA" id="ARBA00023170"/>
    </source>
</evidence>
<keyword evidence="7 11" id="KW-0675">Receptor</keyword>
<dbReference type="PROSITE" id="PS50262">
    <property type="entry name" value="G_PROTEIN_RECEP_F1_2"/>
    <property type="match status" value="1"/>
</dbReference>
<sequence>MEYNSTSTLRILPSSVVSMITIYIYAISFTAGILGNCTVIWLVGFKWSRSITGLWFLNLAVSDIILVLFLPVEVSYVARNYYWLFGLNMCKISSFTYHAGALASVFFLTVISLDRYLMIYKKGLCFKYRFYSYARALSIVLWIFVITLASIRAYSRTVQQMVNGIDCIDDFHSDEYTSMLLSRTVSWLFLTIGYIIPCILILSSYRAIIDVDTKRLKTRKYLIAILIIAFLICWTPYNTMCFLRVIGQLHNESKLLVNLNTIFIALTFLNSCFNPVIYTVLSKTLGLDKDVMLEALKTALNKEEDDEEVKVRYIR</sequence>
<dbReference type="GO" id="GO:0004875">
    <property type="term" value="F:complement receptor activity"/>
    <property type="evidence" value="ECO:0007669"/>
    <property type="project" value="TreeGrafter"/>
</dbReference>
<feature type="transmembrane region" description="Helical" evidence="12">
    <location>
        <begin position="130"/>
        <end position="151"/>
    </location>
</feature>
<dbReference type="Gene3D" id="1.20.1070.10">
    <property type="entry name" value="Rhodopsin 7-helix transmembrane proteins"/>
    <property type="match status" value="1"/>
</dbReference>
<evidence type="ECO:0000313" key="14">
    <source>
        <dbReference type="EMBL" id="ARE67555.1"/>
    </source>
</evidence>
<feature type="domain" description="G-protein coupled receptors family 1 profile" evidence="13">
    <location>
        <begin position="35"/>
        <end position="278"/>
    </location>
</feature>
<keyword evidence="8" id="KW-0325">Glycoprotein</keyword>
<dbReference type="GO" id="GO:0007200">
    <property type="term" value="P:phospholipase C-activating G protein-coupled receptor signaling pathway"/>
    <property type="evidence" value="ECO:0007669"/>
    <property type="project" value="TreeGrafter"/>
</dbReference>
<dbReference type="EMBL" id="KX857215">
    <property type="protein sequence ID" value="ARE67555.1"/>
    <property type="molecule type" value="Genomic_DNA"/>
</dbReference>
<dbReference type="GO" id="GO:0005886">
    <property type="term" value="C:plasma membrane"/>
    <property type="evidence" value="ECO:0007669"/>
    <property type="project" value="TreeGrafter"/>
</dbReference>
<dbReference type="Pfam" id="PF00001">
    <property type="entry name" value="7tm_1"/>
    <property type="match status" value="1"/>
</dbReference>
<feature type="transmembrane region" description="Helical" evidence="12">
    <location>
        <begin position="20"/>
        <end position="43"/>
    </location>
</feature>
<dbReference type="GO" id="GO:0004930">
    <property type="term" value="F:G protein-coupled receptor activity"/>
    <property type="evidence" value="ECO:0007669"/>
    <property type="project" value="UniProtKB-KW"/>
</dbReference>
<evidence type="ECO:0000256" key="5">
    <source>
        <dbReference type="ARBA" id="ARBA00023136"/>
    </source>
</evidence>
<evidence type="ECO:0000256" key="8">
    <source>
        <dbReference type="ARBA" id="ARBA00023180"/>
    </source>
</evidence>
<evidence type="ECO:0000256" key="2">
    <source>
        <dbReference type="ARBA" id="ARBA00022692"/>
    </source>
</evidence>
<keyword evidence="6" id="KW-1015">Disulfide bond</keyword>